<dbReference type="InterPro" id="IPR010982">
    <property type="entry name" value="Lambda_DNA-bd_dom_sf"/>
</dbReference>
<dbReference type="GO" id="GO:0003677">
    <property type="term" value="F:DNA binding"/>
    <property type="evidence" value="ECO:0007669"/>
    <property type="project" value="InterPro"/>
</dbReference>
<dbReference type="CDD" id="cd00093">
    <property type="entry name" value="HTH_XRE"/>
    <property type="match status" value="1"/>
</dbReference>
<dbReference type="Gene3D" id="1.10.260.40">
    <property type="entry name" value="lambda repressor-like DNA-binding domains"/>
    <property type="match status" value="1"/>
</dbReference>
<proteinExistence type="predicted"/>
<reference evidence="1 2" key="1">
    <citation type="submission" date="2016-09" db="EMBL/GenBank/DDBJ databases">
        <authorList>
            <person name="Capua I."/>
            <person name="De Benedictis P."/>
            <person name="Joannis T."/>
            <person name="Lombin L.H."/>
            <person name="Cattoli G."/>
        </authorList>
    </citation>
    <scope>NUCLEOTIDE SEQUENCE [LARGE SCALE GENOMIC DNA]</scope>
    <source>
        <strain evidence="1 2">GB001</strain>
    </source>
</reference>
<dbReference type="InterPro" id="IPR001387">
    <property type="entry name" value="Cro/C1-type_HTH"/>
</dbReference>
<dbReference type="AlphaFoldDB" id="A0A1C6Z3Y8"/>
<accession>A0A1C6Z3Y8</accession>
<dbReference type="PATRIC" id="fig|569.29.peg.454"/>
<dbReference type="EMBL" id="FMIQ01000059">
    <property type="protein sequence ID" value="SCM53748.1"/>
    <property type="molecule type" value="Genomic_DNA"/>
</dbReference>
<dbReference type="RefSeq" id="WP_046449252.1">
    <property type="nucleotide sequence ID" value="NZ_CALJTU010000122.1"/>
</dbReference>
<gene>
    <name evidence="1" type="ORF">BN1044_03243</name>
</gene>
<evidence type="ECO:0000313" key="2">
    <source>
        <dbReference type="Proteomes" id="UP000094844"/>
    </source>
</evidence>
<name>A0A1C6Z3Y8_HAFAL</name>
<dbReference type="Proteomes" id="UP000094844">
    <property type="component" value="Unassembled WGS sequence"/>
</dbReference>
<sequence length="100" mass="11519">MSTNTQGEKLKLMRESERLNRKEMSELVDIPYGSLTGYELERMKMTLEVGMKIFNHPKFKKYMMWFMTGDIAPESGQIAPALAHYGQDETTSQHSDQKIG</sequence>
<dbReference type="SUPFAM" id="SSF47413">
    <property type="entry name" value="lambda repressor-like DNA-binding domains"/>
    <property type="match status" value="1"/>
</dbReference>
<evidence type="ECO:0008006" key="3">
    <source>
        <dbReference type="Google" id="ProtNLM"/>
    </source>
</evidence>
<protein>
    <recommendedName>
        <fullName evidence="3">XRE family transcriptional regulator</fullName>
    </recommendedName>
</protein>
<dbReference type="OrthoDB" id="6302218at2"/>
<evidence type="ECO:0000313" key="1">
    <source>
        <dbReference type="EMBL" id="SCM53748.1"/>
    </source>
</evidence>
<organism evidence="1 2">
    <name type="scientific">Hafnia alvei</name>
    <dbReference type="NCBI Taxonomy" id="569"/>
    <lineage>
        <taxon>Bacteria</taxon>
        <taxon>Pseudomonadati</taxon>
        <taxon>Pseudomonadota</taxon>
        <taxon>Gammaproteobacteria</taxon>
        <taxon>Enterobacterales</taxon>
        <taxon>Hafniaceae</taxon>
        <taxon>Hafnia</taxon>
    </lineage>
</organism>